<organism evidence="2 3">
    <name type="scientific">Clunio marinus</name>
    <dbReference type="NCBI Taxonomy" id="568069"/>
    <lineage>
        <taxon>Eukaryota</taxon>
        <taxon>Metazoa</taxon>
        <taxon>Ecdysozoa</taxon>
        <taxon>Arthropoda</taxon>
        <taxon>Hexapoda</taxon>
        <taxon>Insecta</taxon>
        <taxon>Pterygota</taxon>
        <taxon>Neoptera</taxon>
        <taxon>Endopterygota</taxon>
        <taxon>Diptera</taxon>
        <taxon>Nematocera</taxon>
        <taxon>Chironomoidea</taxon>
        <taxon>Chironomidae</taxon>
        <taxon>Clunio</taxon>
    </lineage>
</organism>
<dbReference type="STRING" id="568069.A0A1J1HJY6"/>
<reference evidence="2 3" key="1">
    <citation type="submission" date="2015-04" db="EMBL/GenBank/DDBJ databases">
        <authorList>
            <person name="Syromyatnikov M.Y."/>
            <person name="Popov V.N."/>
        </authorList>
    </citation>
    <scope>NUCLEOTIDE SEQUENCE [LARGE SCALE GENOMIC DNA]</scope>
</reference>
<keyword evidence="1" id="KW-0175">Coiled coil</keyword>
<dbReference type="AlphaFoldDB" id="A0A1J1HJY6"/>
<dbReference type="EMBL" id="CVRI01000004">
    <property type="protein sequence ID" value="CRK87724.1"/>
    <property type="molecule type" value="Genomic_DNA"/>
</dbReference>
<keyword evidence="3" id="KW-1185">Reference proteome</keyword>
<gene>
    <name evidence="2" type="ORF">CLUMA_CG001514</name>
</gene>
<evidence type="ECO:0000313" key="2">
    <source>
        <dbReference type="EMBL" id="CRK87724.1"/>
    </source>
</evidence>
<name>A0A1J1HJY6_9DIPT</name>
<evidence type="ECO:0000313" key="3">
    <source>
        <dbReference type="Proteomes" id="UP000183832"/>
    </source>
</evidence>
<proteinExistence type="predicted"/>
<accession>A0A1J1HJY6</accession>
<dbReference type="Proteomes" id="UP000183832">
    <property type="component" value="Unassembled WGS sequence"/>
</dbReference>
<dbReference type="OrthoDB" id="7791090at2759"/>
<evidence type="ECO:0000256" key="1">
    <source>
        <dbReference type="SAM" id="Coils"/>
    </source>
</evidence>
<feature type="coiled-coil region" evidence="1">
    <location>
        <begin position="186"/>
        <end position="229"/>
    </location>
</feature>
<sequence length="318" mass="37927">MYCDEKSPMILMLSETHLKDYSKTELLIESYKMISCDSDSVHTGAIESHNLTQIVKDFTRICIRKKKNGEEMISRTTIDHILTNSKDVSYEVNKTDCVTDHFMLNNIKLMRKKNEKKKKVYKNNWKNYSKENLCDLLDKVNYIDDDNESFDAKASYVIKNIQSTMNKIVKRRKVFRTKNKWFSDKIKLLKKVKENARTKYELSNDENDRLDLLRKVKEYKEKIKEEKCSEVQKNIRENKNDPKKLWRILKSLYKEESKEIESVMFDGVHLNDSSEIAENMNNAIREMKLDLLREELSSMTDLFMIQHHHHHHQLMSKI</sequence>
<protein>
    <submittedName>
        <fullName evidence="2">CLUMA_CG001514, isoform A</fullName>
    </submittedName>
</protein>